<protein>
    <submittedName>
        <fullName evidence="2">Uncharacterized protein</fullName>
    </submittedName>
</protein>
<comment type="caution">
    <text evidence="2">The sequence shown here is derived from an EMBL/GenBank/DDBJ whole genome shotgun (WGS) entry which is preliminary data.</text>
</comment>
<dbReference type="EMBL" id="WUAV01000004">
    <property type="protein sequence ID" value="KAF1759421.1"/>
    <property type="molecule type" value="Genomic_DNA"/>
</dbReference>
<evidence type="ECO:0000313" key="3">
    <source>
        <dbReference type="Proteomes" id="UP000483820"/>
    </source>
</evidence>
<evidence type="ECO:0000313" key="2">
    <source>
        <dbReference type="EMBL" id="KAF1759421.1"/>
    </source>
</evidence>
<accession>A0A6A5GXM2</accession>
<gene>
    <name evidence="2" type="ORF">GCK72_015888</name>
</gene>
<dbReference type="Proteomes" id="UP000483820">
    <property type="component" value="Chromosome IV"/>
</dbReference>
<dbReference type="Gene3D" id="1.20.5.490">
    <property type="entry name" value="Single helix bin"/>
    <property type="match status" value="1"/>
</dbReference>
<dbReference type="CTD" id="9805893"/>
<reference evidence="2 3" key="1">
    <citation type="submission" date="2019-12" db="EMBL/GenBank/DDBJ databases">
        <title>Chromosome-level assembly of the Caenorhabditis remanei genome.</title>
        <authorList>
            <person name="Teterina A.A."/>
            <person name="Willis J.H."/>
            <person name="Phillips P.C."/>
        </authorList>
    </citation>
    <scope>NUCLEOTIDE SEQUENCE [LARGE SCALE GENOMIC DNA]</scope>
    <source>
        <strain evidence="2 3">PX506</strain>
        <tissue evidence="2">Whole organism</tissue>
    </source>
</reference>
<feature type="coiled-coil region" evidence="1">
    <location>
        <begin position="211"/>
        <end position="288"/>
    </location>
</feature>
<name>A0A6A5GXM2_CAERE</name>
<dbReference type="GeneID" id="9805893"/>
<sequence length="451" mass="52273">MNSQDLNILQNPQLADTIAKHQAMYAITPRAQFNADQAKMQALETENAELVQQLKNMNMARLELIKERDVSKRSNDVQIQATKEDAERIRELQEQHAKELNDKDLFIQELEARLSGAEQETVDKLKVLEEQHAKQMKDKNVEIQTLKTQLAASEEESTSNSMNLLEQYLKELAQRNLVIGNLETQLAAVSAAEQQIIDKLKELKGQHVKQMKDKNVEIQTLQDKLAAFQEQHAKELNDKDFVIQELKTHLPAAELQTVDKVKELTNENNRLSQVIQKLQEERIKAERRLRIASMFGPMLTEGLQKKLQVHQKTKEVVSQLYQGIPKEESCFPERRLKGFFKVQKTLRLEKKEKDVVPEPTTQLHTELGKLYMQLQEAKKPQEALMSQLAAKDKEIEYLMEQLETKDSEIQNLKEMIQGGDDLMKKRSLRIQWQSSKTVVKDNRNNNCYCYM</sequence>
<proteinExistence type="predicted"/>
<keyword evidence="1" id="KW-0175">Coiled coil</keyword>
<evidence type="ECO:0000256" key="1">
    <source>
        <dbReference type="SAM" id="Coils"/>
    </source>
</evidence>
<dbReference type="AlphaFoldDB" id="A0A6A5GXM2"/>
<dbReference type="KEGG" id="crq:GCK72_015888"/>
<dbReference type="RefSeq" id="XP_003094864.2">
    <property type="nucleotide sequence ID" value="XM_003094816.2"/>
</dbReference>
<organism evidence="2 3">
    <name type="scientific">Caenorhabditis remanei</name>
    <name type="common">Caenorhabditis vulgaris</name>
    <dbReference type="NCBI Taxonomy" id="31234"/>
    <lineage>
        <taxon>Eukaryota</taxon>
        <taxon>Metazoa</taxon>
        <taxon>Ecdysozoa</taxon>
        <taxon>Nematoda</taxon>
        <taxon>Chromadorea</taxon>
        <taxon>Rhabditida</taxon>
        <taxon>Rhabditina</taxon>
        <taxon>Rhabditomorpha</taxon>
        <taxon>Rhabditoidea</taxon>
        <taxon>Rhabditidae</taxon>
        <taxon>Peloderinae</taxon>
        <taxon>Caenorhabditis</taxon>
    </lineage>
</organism>
<feature type="coiled-coil region" evidence="1">
    <location>
        <begin position="33"/>
        <end position="156"/>
    </location>
</feature>